<feature type="coiled-coil region" evidence="9">
    <location>
        <begin position="1074"/>
        <end position="1233"/>
    </location>
</feature>
<dbReference type="GO" id="GO:0005737">
    <property type="term" value="C:cytoplasm"/>
    <property type="evidence" value="ECO:0007669"/>
    <property type="project" value="TreeGrafter"/>
</dbReference>
<keyword evidence="3 8" id="KW-0067">ATP-binding</keyword>
<evidence type="ECO:0000259" key="10">
    <source>
        <dbReference type="PROSITE" id="PS51456"/>
    </source>
</evidence>
<dbReference type="GO" id="GO:0016020">
    <property type="term" value="C:membrane"/>
    <property type="evidence" value="ECO:0007669"/>
    <property type="project" value="TreeGrafter"/>
</dbReference>
<dbReference type="InterPro" id="IPR004009">
    <property type="entry name" value="SH3_Myosin"/>
</dbReference>
<comment type="similarity">
    <text evidence="1 8">Belongs to the TRAFAC class myosin-kinesin ATPase superfamily. Myosin family.</text>
</comment>
<dbReference type="Gene3D" id="1.20.58.530">
    <property type="match status" value="1"/>
</dbReference>
<evidence type="ECO:0000256" key="8">
    <source>
        <dbReference type="PROSITE-ProRule" id="PRU00782"/>
    </source>
</evidence>
<dbReference type="InterPro" id="IPR001609">
    <property type="entry name" value="Myosin_head_motor_dom-like"/>
</dbReference>
<comment type="caution">
    <text evidence="12">The sequence shown here is derived from an EMBL/GenBank/DDBJ whole genome shotgun (WGS) entry which is preliminary data.</text>
</comment>
<dbReference type="PROSITE" id="PS51844">
    <property type="entry name" value="SH3_LIKE"/>
    <property type="match status" value="1"/>
</dbReference>
<feature type="coiled-coil region" evidence="9">
    <location>
        <begin position="1512"/>
        <end position="1567"/>
    </location>
</feature>
<evidence type="ECO:0000259" key="11">
    <source>
        <dbReference type="PROSITE" id="PS51844"/>
    </source>
</evidence>
<accession>A0A2T9ZEC5</accession>
<sequence>MEELRSPTISALTRAMQVGLQLKGEAFKSDELSDSNVSIASTPISFMTYSAPNFFEQSGVNFTEKKWVWIPDNNEGYIAGYIIDEKPNDIISVNLVNGKNIEIDVSSTEKVNPPKFDKREDMAELGYLNEASVVHNLKQRYAQNMIYTYSGPFLVAINPYYSIPMYTPSIIQFYKNKRREEAPPHIFAIADKSYQELLRARKSQSILITGESGAGKTENTKRVIQYLTAIAPAVSDNKSPNRDLESQIISTNPILESFGNALTIRNNNSSRFGKFIRIEFNLSGCISGANIEWYLLEKLRVTKQSSHERNFHVFYQLIKGADDELRKKLLLEKDTSSYMYTKNTIQTINGIDDKMNFETLTSSLKLAQFSDQEIFDLFRMLSAILNMGNIEFRGNGSDRVAIKDDRPAEKVCHLLGIQLDEFKQALIRPTIKAGKEIVTQSRTVSQVAYSIEALARRVYEKMFGSIIDKINLVLHKISNSVNFIGVLDIAGFEILEDNSLEQLCINYTNEKLQQFFNHNMFVLEQQEYTQEGIDWDFIDFGLDLQPTIDLIEKSIPVGILACLNEHSLIQTSSDQSFTDNLNNIWEGKSSKYGKPRFNLGFIIDHYASQVEYNTTGWIEKNKDPINENLAQVLSRSNEKFVAQLFSEYSESPSESTSSLSLGSMQSLNSKSKMKTVAQRHKYQLATLMNNLNSTQPHFVRCIVPNKQKLAGKIDTPLVLEQLRCNGVLEGIRITRQGFPNRELFTEFRQRYEILVPEVIPKDRFVDGKSAVRLMLNGMQIDPSNYKLGNSKVFFRAGVLAEIEEKRDIKLSRILTILQALARGFVCRRRFQKRIAQAKSIRLLQKNVMFYNNLTEWPWWKLYMKIKPLLNVTQLDEELKKKELLISELNSKVDAERGLKEQYQKEVSSWESRSQELERLVMEERNISQELEEVVKKFKETEDKLKSDVELKTASMEEMSNSSRELSLKNEQLEKELLELKSRFEREISNKQDLESLNTLNQTQLDTLDKMVEEYKAQVESATSLHAESELLVKELDDQIAGMKVQEAGLLEKISDLTSENQNLIDKTELILKEKAELEDTVQNQQRSIDEYKDKQERLKEIENQVVESNQLNRSIQEEHGKLNDFVEKLKSEISDHIEEKNKLNEVINDYKSKIAALEKSVEDVNVSNRDILLEKETLQNQLNEAQADLETSRDLSIENEKTNQQIAELESSIEKLTTENSELKNANEFLMKSLDEIGDRLDDQALRELVVSEETSELRTQLANSIQQLDLANKDLLAKDDHIKELDNKLALLSQELEAEKSKGIDLHKEIEQQKTESMDRDLNSGAVQSELEASNQRINELSAQIEEENSIRDSMQGEITKQSLEIEDLKEKLKVALSSHVNELEDIRNDARVNNEDIREAYFELEKKLFEALDLKEKLVEENDNLKHDIIEEKSRVIHVIDENKVLSEKNMKLLSEVDQVKSEIERLNTQLQEITEHNNKLSSDLQDREISFEKDIETLTKDAELKARSMQEIEDSKIALSEKVQELETLLEQERGANNSVEDIKNKLEDQQNALKKLLEEEVSSKIQAVEESSRLLLEETTQLRNNLDQVIRERNLSRQETIKLKNEMKNSRGALELEKQSIIDENNVKIKKLEEQLEVSSSKCTELQNLLAEKEEAVENLQKEIESLTSSINDIKHNYEHYPSRVEELEKSLQKTSSEAVLHLDSRNRLEAENKALSKELSELKDQVGEDQDRKLLADSKISELSDELNSLKESHEKAIQENVSNVEKIEALESSALILANNLEEANNRINQQQDELNELDKSYGLLQEDLVKSRSQLSELQQSYQTALESQKSVEDLLDNENKSKSKIIEHEKLLLQQLNEIQSKLSDSKSELIEMESRAVKAEKQLKDSMNKLNDYENNSRDAISSRDYAESHLQKANATIISLEDELDNRNIEINELIAIQNRLKDEIRELSESHRHTSDIHDSSIEELGSKYKNELSGLSEELDSTKQDYLNLREAYITLDKSLVSKSEEIKKLKAQNKETNKELNHALEKVAEIGPAYEKARDAAKYLENQYSSMKLELDSLQLRFTDLESVNKELNLTKERLESRIEVIQNKYTAASEGRQIAEKAALQLEDEGKILNNKLDELNEMIKGYEKQNISLKAENKDAHSALGKEREANTILTKKTNELEKIIKGLRFKMIDMDSKLLQASNHESNKSRDLSSAISEKTISEAKQITASQSQMKKLENQIRSLNLQIEEYSTYKERAATELKKAYNMCSELERKIEELELKNENLYIEKKKNERVIEESNNLTHRLMKELELLRPTASA</sequence>
<dbReference type="FunFam" id="1.10.10.820:FF:000001">
    <property type="entry name" value="Myosin heavy chain"/>
    <property type="match status" value="1"/>
</dbReference>
<dbReference type="Gene3D" id="2.30.30.360">
    <property type="entry name" value="Myosin S1 fragment, N-terminal"/>
    <property type="match status" value="1"/>
</dbReference>
<dbReference type="GO" id="GO:0016459">
    <property type="term" value="C:myosin complex"/>
    <property type="evidence" value="ECO:0007669"/>
    <property type="project" value="UniProtKB-KW"/>
</dbReference>
<dbReference type="InterPro" id="IPR008989">
    <property type="entry name" value="Myosin_S1_N"/>
</dbReference>
<organism evidence="12 13">
    <name type="scientific">Smittium megazygosporum</name>
    <dbReference type="NCBI Taxonomy" id="133381"/>
    <lineage>
        <taxon>Eukaryota</taxon>
        <taxon>Fungi</taxon>
        <taxon>Fungi incertae sedis</taxon>
        <taxon>Zoopagomycota</taxon>
        <taxon>Kickxellomycotina</taxon>
        <taxon>Harpellomycetes</taxon>
        <taxon>Harpellales</taxon>
        <taxon>Legeriomycetaceae</taxon>
        <taxon>Smittium</taxon>
    </lineage>
</organism>
<evidence type="ECO:0000256" key="1">
    <source>
        <dbReference type="ARBA" id="ARBA00008314"/>
    </source>
</evidence>
<dbReference type="PANTHER" id="PTHR13140:SF857">
    <property type="entry name" value="MYOSIN-11"/>
    <property type="match status" value="1"/>
</dbReference>
<dbReference type="GO" id="GO:0005524">
    <property type="term" value="F:ATP binding"/>
    <property type="evidence" value="ECO:0007669"/>
    <property type="project" value="UniProtKB-UniRule"/>
</dbReference>
<dbReference type="STRING" id="133381.A0A2T9ZEC5"/>
<evidence type="ECO:0008006" key="14">
    <source>
        <dbReference type="Google" id="ProtNLM"/>
    </source>
</evidence>
<feature type="domain" description="Myosin N-terminal SH3-like" evidence="11">
    <location>
        <begin position="63"/>
        <end position="113"/>
    </location>
</feature>
<evidence type="ECO:0000313" key="12">
    <source>
        <dbReference type="EMBL" id="PVV02902.1"/>
    </source>
</evidence>
<keyword evidence="13" id="KW-1185">Reference proteome</keyword>
<dbReference type="SMART" id="SM00015">
    <property type="entry name" value="IQ"/>
    <property type="match status" value="1"/>
</dbReference>
<dbReference type="GO" id="GO:0000146">
    <property type="term" value="F:microfilament motor activity"/>
    <property type="evidence" value="ECO:0007669"/>
    <property type="project" value="TreeGrafter"/>
</dbReference>
<proteinExistence type="inferred from homology"/>
<feature type="coiled-coil region" evidence="9">
    <location>
        <begin position="871"/>
        <end position="1024"/>
    </location>
</feature>
<dbReference type="SUPFAM" id="SSF50084">
    <property type="entry name" value="Myosin S1 fragment, N-terminal domain"/>
    <property type="match status" value="1"/>
</dbReference>
<feature type="coiled-coil region" evidence="9">
    <location>
        <begin position="1864"/>
        <end position="2151"/>
    </location>
</feature>
<feature type="coiled-coil region" evidence="9">
    <location>
        <begin position="1626"/>
        <end position="1681"/>
    </location>
</feature>
<evidence type="ECO:0000313" key="13">
    <source>
        <dbReference type="Proteomes" id="UP000245609"/>
    </source>
</evidence>
<keyword evidence="4 9" id="KW-0175">Coiled coil</keyword>
<evidence type="ECO:0000256" key="2">
    <source>
        <dbReference type="ARBA" id="ARBA00022741"/>
    </source>
</evidence>
<dbReference type="FunFam" id="3.40.850.10:FF:000101">
    <property type="entry name" value="Slow myosin heavy chain 2"/>
    <property type="match status" value="1"/>
</dbReference>
<dbReference type="GO" id="GO:0051015">
    <property type="term" value="F:actin filament binding"/>
    <property type="evidence" value="ECO:0007669"/>
    <property type="project" value="InterPro"/>
</dbReference>
<dbReference type="SUPFAM" id="SSF52540">
    <property type="entry name" value="P-loop containing nucleoside triphosphate hydrolases"/>
    <property type="match status" value="1"/>
</dbReference>
<dbReference type="PROSITE" id="PS51456">
    <property type="entry name" value="MYOSIN_MOTOR"/>
    <property type="match status" value="1"/>
</dbReference>
<dbReference type="GO" id="GO:0007015">
    <property type="term" value="P:actin filament organization"/>
    <property type="evidence" value="ECO:0007669"/>
    <property type="project" value="TreeGrafter"/>
</dbReference>
<dbReference type="Gene3D" id="1.10.10.820">
    <property type="match status" value="1"/>
</dbReference>
<gene>
    <name evidence="12" type="ORF">BB560_002643</name>
</gene>
<dbReference type="InterPro" id="IPR027417">
    <property type="entry name" value="P-loop_NTPase"/>
</dbReference>
<keyword evidence="6 8" id="KW-0505">Motor protein</keyword>
<protein>
    <recommendedName>
        <fullName evidence="14">Myosin motor domain-containing protein</fullName>
    </recommendedName>
</protein>
<dbReference type="Pfam" id="PF00063">
    <property type="entry name" value="Myosin_head"/>
    <property type="match status" value="1"/>
</dbReference>
<feature type="domain" description="Myosin motor" evidence="10">
    <location>
        <begin position="117"/>
        <end position="807"/>
    </location>
</feature>
<evidence type="ECO:0000256" key="4">
    <source>
        <dbReference type="ARBA" id="ARBA00023054"/>
    </source>
</evidence>
<feature type="region of interest" description="Actin-binding" evidence="8">
    <location>
        <begin position="684"/>
        <end position="706"/>
    </location>
</feature>
<feature type="coiled-coil region" evidence="9">
    <location>
        <begin position="1710"/>
        <end position="1814"/>
    </location>
</feature>
<evidence type="ECO:0000256" key="6">
    <source>
        <dbReference type="ARBA" id="ARBA00023175"/>
    </source>
</evidence>
<dbReference type="PANTHER" id="PTHR13140">
    <property type="entry name" value="MYOSIN"/>
    <property type="match status" value="1"/>
</dbReference>
<dbReference type="EMBL" id="MBFS01000305">
    <property type="protein sequence ID" value="PVV02902.1"/>
    <property type="molecule type" value="Genomic_DNA"/>
</dbReference>
<keyword evidence="5 8" id="KW-0518">Myosin</keyword>
<dbReference type="CDD" id="cd01377">
    <property type="entry name" value="MYSc_class_II"/>
    <property type="match status" value="1"/>
</dbReference>
<dbReference type="SMART" id="SM00242">
    <property type="entry name" value="MYSc"/>
    <property type="match status" value="1"/>
</dbReference>
<evidence type="ECO:0000256" key="7">
    <source>
        <dbReference type="ARBA" id="ARBA00023203"/>
    </source>
</evidence>
<dbReference type="Proteomes" id="UP000245609">
    <property type="component" value="Unassembled WGS sequence"/>
</dbReference>
<dbReference type="PRINTS" id="PR00193">
    <property type="entry name" value="MYOSINHEAVY"/>
</dbReference>
<dbReference type="InterPro" id="IPR036961">
    <property type="entry name" value="Kinesin_motor_dom_sf"/>
</dbReference>
<keyword evidence="7 8" id="KW-0009">Actin-binding</keyword>
<dbReference type="Pfam" id="PF02736">
    <property type="entry name" value="Myosin_N"/>
    <property type="match status" value="1"/>
</dbReference>
<dbReference type="Gene3D" id="3.40.850.10">
    <property type="entry name" value="Kinesin motor domain"/>
    <property type="match status" value="1"/>
</dbReference>
<reference evidence="12 13" key="1">
    <citation type="journal article" date="2018" name="MBio">
        <title>Comparative Genomics Reveals the Core Gene Toolbox for the Fungus-Insect Symbiosis.</title>
        <authorList>
            <person name="Wang Y."/>
            <person name="Stata M."/>
            <person name="Wang W."/>
            <person name="Stajich J.E."/>
            <person name="White M.M."/>
            <person name="Moncalvo J.M."/>
        </authorList>
    </citation>
    <scope>NUCLEOTIDE SEQUENCE [LARGE SCALE GENOMIC DNA]</scope>
    <source>
        <strain evidence="12 13">SC-DP-2</strain>
    </source>
</reference>
<feature type="binding site" evidence="8">
    <location>
        <begin position="210"/>
        <end position="217"/>
    </location>
    <ligand>
        <name>ATP</name>
        <dbReference type="ChEBI" id="CHEBI:30616"/>
    </ligand>
</feature>
<evidence type="ECO:0000256" key="3">
    <source>
        <dbReference type="ARBA" id="ARBA00022840"/>
    </source>
</evidence>
<dbReference type="Gene3D" id="1.20.5.4820">
    <property type="match status" value="1"/>
</dbReference>
<dbReference type="Gene3D" id="1.20.120.720">
    <property type="entry name" value="Myosin VI head, motor domain, U50 subdomain"/>
    <property type="match status" value="1"/>
</dbReference>
<evidence type="ECO:0000256" key="9">
    <source>
        <dbReference type="SAM" id="Coils"/>
    </source>
</evidence>
<dbReference type="InterPro" id="IPR000048">
    <property type="entry name" value="IQ_motif_EF-hand-BS"/>
</dbReference>
<dbReference type="PROSITE" id="PS50096">
    <property type="entry name" value="IQ"/>
    <property type="match status" value="1"/>
</dbReference>
<dbReference type="FunFam" id="1.20.5.4820:FF:000002">
    <property type="entry name" value="Myosin heavy chain 10"/>
    <property type="match status" value="1"/>
</dbReference>
<feature type="coiled-coil region" evidence="9">
    <location>
        <begin position="2223"/>
        <end position="2292"/>
    </location>
</feature>
<keyword evidence="2 8" id="KW-0547">Nucleotide-binding</keyword>
<feature type="coiled-coil region" evidence="9">
    <location>
        <begin position="1329"/>
        <end position="1486"/>
    </location>
</feature>
<name>A0A2T9ZEC5_9FUNG</name>
<dbReference type="OrthoDB" id="6108017at2759"/>
<evidence type="ECO:0000256" key="5">
    <source>
        <dbReference type="ARBA" id="ARBA00023123"/>
    </source>
</evidence>